<feature type="binding site" evidence="4">
    <location>
        <begin position="138"/>
        <end position="145"/>
    </location>
    <ligand>
        <name>ATP</name>
        <dbReference type="ChEBI" id="CHEBI:30616"/>
    </ligand>
</feature>
<evidence type="ECO:0000256" key="2">
    <source>
        <dbReference type="ARBA" id="ARBA00022741"/>
    </source>
</evidence>
<dbReference type="PANTHER" id="PTHR22683:SF1">
    <property type="entry name" value="TYPE VII SECRETION SYSTEM PROTEIN ESSC"/>
    <property type="match status" value="1"/>
</dbReference>
<dbReference type="InterPro" id="IPR002543">
    <property type="entry name" value="FtsK_dom"/>
</dbReference>
<dbReference type="Proteomes" id="UP001058626">
    <property type="component" value="Plasmid pMUM005"/>
</dbReference>
<keyword evidence="7" id="KW-1185">Reference proteome</keyword>
<organism evidence="6 7">
    <name type="scientific">Mycobacterium pseudoshottsii</name>
    <dbReference type="NCBI Taxonomy" id="265949"/>
    <lineage>
        <taxon>Bacteria</taxon>
        <taxon>Bacillati</taxon>
        <taxon>Actinomycetota</taxon>
        <taxon>Actinomycetes</taxon>
        <taxon>Mycobacteriales</taxon>
        <taxon>Mycobacteriaceae</taxon>
        <taxon>Mycobacterium</taxon>
        <taxon>Mycobacterium ulcerans group</taxon>
    </lineage>
</organism>
<dbReference type="EMBL" id="AP026368">
    <property type="protein sequence ID" value="BDN85412.1"/>
    <property type="molecule type" value="Genomic_DNA"/>
</dbReference>
<sequence length="1034" mass="112687">MPTEYTLHVKRDGAYDKDGFFALPDTLDTASAAAFARKMARYHADSPVVQSVGSAAPKTVDLYDILGQRDPGDIDVSAAWASTQSGPPWPDDQGEFRWGRDWLRFPIGIDPRNGQPVALDLKETHEFDGMGHHVVVVGTTGSGKSVFLTTLITSACLTHSPDSLKIAVFDFKGSALAHLVADFPHTVAAMSNLRNDKLWIQRMEDVLYGEMDRRKTWLDRAGVSDIAEYEYLRIHKREKLRPMPHLLLIVDEFTQMFAEHEGAKAVADEVCRQGRSQGLRLVMGSQRLGYQMQGGIMSNIPVRVALRTVGDTDSQEVLGSDEANHLPQKPAGAGLLKVGSSKRLTRFQTAYTQKSYIPPRQIAAEAARREAGYVEPQEFRVVGMPVVAETRHDGAEAAVVASEASPLIGPDGRMVKQVQATVESLNRLNLPPLAPMWLPPLQPLPADELVGRLRGQPWDTDYGSAQDELSSLLFPVGVEDRPFNHRQLVYAPNLAEGNCAVVGRLNSGKTVAISTMITGAALQYRPRRVQFYVIALSGPDLNVISGLPHVGGFAREDDPERVRRIVAEMLALIDQRERAFTKLGLTLARLRARKFGGEPGEVPADPFGDVFMVIDGWPTFVKNWELLVPDVERILAKGPDVGVHGIVSTTGWVANKFPSGMSKSFTSNVELKLGDNDDLTLNNVKVTKEVPFGESRRFLDEDDDGAGGEVEQVEVVKIRGRGTSMDGFHFQAGLPEVTIDGHRGDTTQAVELLAGLAGPDGAAARVRVLPKSVEIGEVFDAWQQRERERGHDIAAGVVPFGISEIGLEPAVANFAAAPHLLFVGRPECGLSSGLATVAQTVMRVYRPEEAQIYVIDPHNDLLRVVEGEHLGGYAFREDQVRGVDQHLAALLAERMPDTDQTQEELATGARRWSGPEIFVFIDREETLAGWDSGGFIAGTGYPLATLAQFIVRGKEVGLHLVVSRRIAQWGRTQANPILSEMLKAKSPAVVMDGDPGEGPIIGTTKAAPADPGRGLYVTDRVVAPVQVATPQSSR</sequence>
<dbReference type="GO" id="GO:0005524">
    <property type="term" value="F:ATP binding"/>
    <property type="evidence" value="ECO:0007669"/>
    <property type="project" value="UniProtKB-UniRule"/>
</dbReference>
<accession>A0A9N7LY30</accession>
<dbReference type="PROSITE" id="PS50901">
    <property type="entry name" value="FTSK"/>
    <property type="match status" value="3"/>
</dbReference>
<dbReference type="Gene3D" id="3.40.50.300">
    <property type="entry name" value="P-loop containing nucleotide triphosphate hydrolases"/>
    <property type="match status" value="3"/>
</dbReference>
<dbReference type="CDD" id="cd01127">
    <property type="entry name" value="TrwB_TraG_TraD_VirD4"/>
    <property type="match status" value="1"/>
</dbReference>
<keyword evidence="6" id="KW-0614">Plasmid</keyword>
<feature type="binding site" evidence="4">
    <location>
        <begin position="503"/>
        <end position="510"/>
    </location>
    <ligand>
        <name>ATP</name>
        <dbReference type="ChEBI" id="CHEBI:30616"/>
    </ligand>
</feature>
<feature type="domain" description="FtsK" evidence="5">
    <location>
        <begin position="486"/>
        <end position="680"/>
    </location>
</feature>
<dbReference type="NCBIfam" id="TIGR03925">
    <property type="entry name" value="T7SS_EccC_b"/>
    <property type="match status" value="1"/>
</dbReference>
<dbReference type="InterPro" id="IPR050206">
    <property type="entry name" value="FtsK/SpoIIIE/SftA"/>
</dbReference>
<evidence type="ECO:0000256" key="3">
    <source>
        <dbReference type="ARBA" id="ARBA00022840"/>
    </source>
</evidence>
<dbReference type="RefSeq" id="WP_086084918.1">
    <property type="nucleotide sequence ID" value="NZ_AP026368.1"/>
</dbReference>
<evidence type="ECO:0000313" key="7">
    <source>
        <dbReference type="Proteomes" id="UP001058626"/>
    </source>
</evidence>
<feature type="domain" description="FtsK" evidence="5">
    <location>
        <begin position="807"/>
        <end position="997"/>
    </location>
</feature>
<feature type="binding site" evidence="4">
    <location>
        <begin position="824"/>
        <end position="831"/>
    </location>
    <ligand>
        <name>ATP</name>
        <dbReference type="ChEBI" id="CHEBI:30616"/>
    </ligand>
</feature>
<dbReference type="GO" id="GO:0003677">
    <property type="term" value="F:DNA binding"/>
    <property type="evidence" value="ECO:0007669"/>
    <property type="project" value="InterPro"/>
</dbReference>
<protein>
    <recommendedName>
        <fullName evidence="5">FtsK domain-containing protein</fullName>
    </recommendedName>
</protein>
<keyword evidence="1" id="KW-0677">Repeat</keyword>
<dbReference type="PANTHER" id="PTHR22683">
    <property type="entry name" value="SPORULATION PROTEIN RELATED"/>
    <property type="match status" value="1"/>
</dbReference>
<dbReference type="Pfam" id="PF01580">
    <property type="entry name" value="FtsK_SpoIIIE"/>
    <property type="match status" value="2"/>
</dbReference>
<dbReference type="InterPro" id="IPR023837">
    <property type="entry name" value="EccCb-like_Actinobacteria"/>
</dbReference>
<dbReference type="AlphaFoldDB" id="A0A9N7LY30"/>
<reference evidence="6" key="1">
    <citation type="submission" date="2022-06" db="EMBL/GenBank/DDBJ databases">
        <title>Complete genome sequence of Mycobacterium pseudoshottsii NJB1907-Z4.</title>
        <authorList>
            <person name="Komine T."/>
            <person name="Fukano H."/>
            <person name="Wada S."/>
        </authorList>
    </citation>
    <scope>NUCLEOTIDE SEQUENCE</scope>
    <source>
        <strain evidence="6">NJB1907-Z4</strain>
        <plasmid evidence="6">pMUM005</plasmid>
    </source>
</reference>
<feature type="domain" description="FtsK" evidence="5">
    <location>
        <begin position="114"/>
        <end position="315"/>
    </location>
</feature>
<dbReference type="InterPro" id="IPR027417">
    <property type="entry name" value="P-loop_NTPase"/>
</dbReference>
<evidence type="ECO:0000256" key="1">
    <source>
        <dbReference type="ARBA" id="ARBA00022737"/>
    </source>
</evidence>
<geneLocation type="plasmid" evidence="6 7">
    <name>pMUM005</name>
</geneLocation>
<dbReference type="SUPFAM" id="SSF52540">
    <property type="entry name" value="P-loop containing nucleoside triphosphate hydrolases"/>
    <property type="match status" value="2"/>
</dbReference>
<gene>
    <name evidence="6" type="ORF">NJB1907Z4_P0640</name>
</gene>
<evidence type="ECO:0000313" key="6">
    <source>
        <dbReference type="EMBL" id="BDN85412.1"/>
    </source>
</evidence>
<evidence type="ECO:0000259" key="5">
    <source>
        <dbReference type="PROSITE" id="PS50901"/>
    </source>
</evidence>
<proteinExistence type="predicted"/>
<name>A0A9N7LY30_9MYCO</name>
<evidence type="ECO:0000256" key="4">
    <source>
        <dbReference type="PROSITE-ProRule" id="PRU00289"/>
    </source>
</evidence>
<keyword evidence="2 4" id="KW-0547">Nucleotide-binding</keyword>
<keyword evidence="3 4" id="KW-0067">ATP-binding</keyword>